<evidence type="ECO:0000256" key="1">
    <source>
        <dbReference type="SAM" id="SignalP"/>
    </source>
</evidence>
<organism evidence="2 3">
    <name type="scientific">Glaciihabitans arcticus</name>
    <dbReference type="NCBI Taxonomy" id="2668039"/>
    <lineage>
        <taxon>Bacteria</taxon>
        <taxon>Bacillati</taxon>
        <taxon>Actinomycetota</taxon>
        <taxon>Actinomycetes</taxon>
        <taxon>Micrococcales</taxon>
        <taxon>Microbacteriaceae</taxon>
        <taxon>Glaciihabitans</taxon>
    </lineage>
</organism>
<feature type="signal peptide" evidence="1">
    <location>
        <begin position="1"/>
        <end position="24"/>
    </location>
</feature>
<name>A0A4Q9GWA7_9MICO</name>
<evidence type="ECO:0008006" key="4">
    <source>
        <dbReference type="Google" id="ProtNLM"/>
    </source>
</evidence>
<feature type="chain" id="PRO_5039039556" description="Ig-like domain-containing protein" evidence="1">
    <location>
        <begin position="25"/>
        <end position="169"/>
    </location>
</feature>
<protein>
    <recommendedName>
        <fullName evidence="4">Ig-like domain-containing protein</fullName>
    </recommendedName>
</protein>
<gene>
    <name evidence="2" type="ORF">EYE40_03285</name>
</gene>
<keyword evidence="1" id="KW-0732">Signal</keyword>
<evidence type="ECO:0000313" key="3">
    <source>
        <dbReference type="Proteomes" id="UP000294194"/>
    </source>
</evidence>
<dbReference type="Proteomes" id="UP000294194">
    <property type="component" value="Unassembled WGS sequence"/>
</dbReference>
<reference evidence="3" key="1">
    <citation type="submission" date="2019-02" db="EMBL/GenBank/DDBJ databases">
        <title>Glaciihabitans arcticus sp. nov., a psychrotolerant bacterium isolated from polar soil.</title>
        <authorList>
            <person name="Dahal R.H."/>
        </authorList>
    </citation>
    <scope>NUCLEOTIDE SEQUENCE [LARGE SCALE GENOMIC DNA]</scope>
    <source>
        <strain evidence="3">RP-3-7</strain>
    </source>
</reference>
<sequence>MLRRTRVIGAASLSLALVSTLVGAGASQAAPGGQSVRFAVVSVTNISNDWTDRTQPIGSCKVITASVGCSVSASESIDQTVGVSLGVTKSFVSGQLSFSTSTSRTISVTCSTTDGARAGQTLVAYPRGKYRTYKVQKTTYTATRPTVVQTSVLLKAFDPKLNAYSCELR</sequence>
<keyword evidence="3" id="KW-1185">Reference proteome</keyword>
<dbReference type="EMBL" id="SISG01000001">
    <property type="protein sequence ID" value="TBN56500.1"/>
    <property type="molecule type" value="Genomic_DNA"/>
</dbReference>
<comment type="caution">
    <text evidence="2">The sequence shown here is derived from an EMBL/GenBank/DDBJ whole genome shotgun (WGS) entry which is preliminary data.</text>
</comment>
<proteinExistence type="predicted"/>
<evidence type="ECO:0000313" key="2">
    <source>
        <dbReference type="EMBL" id="TBN56500.1"/>
    </source>
</evidence>
<dbReference type="RefSeq" id="WP_130980610.1">
    <property type="nucleotide sequence ID" value="NZ_SISG01000001.1"/>
</dbReference>
<dbReference type="AlphaFoldDB" id="A0A4Q9GWA7"/>
<accession>A0A4Q9GWA7</accession>